<sequence>MLRTVVYDTKPYDREALQAASEDASIEWQFMDCRLSIDTAATAADAGAVCVFVNDRVDRACLEALAESGVKHIALRCAGFNAVDLDAAKDLGLAVTRVPAYSPHAVAEHAVALLLALNRKIPRANNRVRELNFALNGLVGFDLHGKTAGIFGTGKIGRITAQILRGFGMRVLAYDPFPSEDWATEHGIEYTDAQSLARECEVISLHTPLTPETRHIIRRETIELMKPGTIVINVSRGALIDTKALIEALKTGQLGGVGLDVYEEEEGVFFEDLSGQILHDDDLARLLTFPNVLITAHQAFLTREALGEIARVTVANLTAGAAGEPFLPDTALVDLLTS</sequence>
<proteinExistence type="inferred from homology"/>
<comment type="similarity">
    <text evidence="1 4">Belongs to the D-isomer specific 2-hydroxyacid dehydrogenase family.</text>
</comment>
<dbReference type="Pfam" id="PF00389">
    <property type="entry name" value="2-Hacid_dh"/>
    <property type="match status" value="1"/>
</dbReference>
<dbReference type="EC" id="1.1.1.28" evidence="7"/>
<evidence type="ECO:0000259" key="6">
    <source>
        <dbReference type="Pfam" id="PF02826"/>
    </source>
</evidence>
<dbReference type="InterPro" id="IPR029752">
    <property type="entry name" value="D-isomer_DH_CS1"/>
</dbReference>
<dbReference type="InterPro" id="IPR006139">
    <property type="entry name" value="D-isomer_2_OHA_DH_cat_dom"/>
</dbReference>
<dbReference type="GO" id="GO:0008720">
    <property type="term" value="F:D-lactate dehydrogenase (NAD+) activity"/>
    <property type="evidence" value="ECO:0007669"/>
    <property type="project" value="UniProtKB-EC"/>
</dbReference>
<dbReference type="PANTHER" id="PTHR43026">
    <property type="entry name" value="2-HYDROXYACID DEHYDROGENASE HOMOLOG 1-RELATED"/>
    <property type="match status" value="1"/>
</dbReference>
<feature type="domain" description="D-isomer specific 2-hydroxyacid dehydrogenase catalytic" evidence="5">
    <location>
        <begin position="5"/>
        <end position="325"/>
    </location>
</feature>
<keyword evidence="2 4" id="KW-0560">Oxidoreductase</keyword>
<dbReference type="InterPro" id="IPR029753">
    <property type="entry name" value="D-isomer_DH_CS"/>
</dbReference>
<dbReference type="InterPro" id="IPR058205">
    <property type="entry name" value="D-LDH-like"/>
</dbReference>
<protein>
    <submittedName>
        <fullName evidence="7">2-hydroxyacid dehydrogenase</fullName>
        <ecNumber evidence="7">1.1.1.28</ecNumber>
    </submittedName>
</protein>
<evidence type="ECO:0000313" key="7">
    <source>
        <dbReference type="EMBL" id="MFC7336235.1"/>
    </source>
</evidence>
<dbReference type="EMBL" id="JBHTBS010000001">
    <property type="protein sequence ID" value="MFC7336235.1"/>
    <property type="molecule type" value="Genomic_DNA"/>
</dbReference>
<name>A0ABW2L3T1_9BACT</name>
<dbReference type="CDD" id="cd12183">
    <property type="entry name" value="LDH_like_2"/>
    <property type="match status" value="1"/>
</dbReference>
<dbReference type="InterPro" id="IPR036291">
    <property type="entry name" value="NAD(P)-bd_dom_sf"/>
</dbReference>
<dbReference type="PANTHER" id="PTHR43026:SF1">
    <property type="entry name" value="2-HYDROXYACID DEHYDROGENASE HOMOLOG 1-RELATED"/>
    <property type="match status" value="1"/>
</dbReference>
<keyword evidence="8" id="KW-1185">Reference proteome</keyword>
<evidence type="ECO:0000256" key="2">
    <source>
        <dbReference type="ARBA" id="ARBA00023002"/>
    </source>
</evidence>
<evidence type="ECO:0000256" key="3">
    <source>
        <dbReference type="ARBA" id="ARBA00023027"/>
    </source>
</evidence>
<dbReference type="RefSeq" id="WP_379709144.1">
    <property type="nucleotide sequence ID" value="NZ_JBHTBS010000001.1"/>
</dbReference>
<dbReference type="Pfam" id="PF02826">
    <property type="entry name" value="2-Hacid_dh_C"/>
    <property type="match status" value="1"/>
</dbReference>
<dbReference type="SUPFAM" id="SSF52283">
    <property type="entry name" value="Formate/glycerate dehydrogenase catalytic domain-like"/>
    <property type="match status" value="1"/>
</dbReference>
<evidence type="ECO:0000256" key="1">
    <source>
        <dbReference type="ARBA" id="ARBA00005854"/>
    </source>
</evidence>
<evidence type="ECO:0000313" key="8">
    <source>
        <dbReference type="Proteomes" id="UP001596472"/>
    </source>
</evidence>
<keyword evidence="3" id="KW-0520">NAD</keyword>
<organism evidence="7 8">
    <name type="scientific">Haloferula chungangensis</name>
    <dbReference type="NCBI Taxonomy" id="1048331"/>
    <lineage>
        <taxon>Bacteria</taxon>
        <taxon>Pseudomonadati</taxon>
        <taxon>Verrucomicrobiota</taxon>
        <taxon>Verrucomicrobiia</taxon>
        <taxon>Verrucomicrobiales</taxon>
        <taxon>Verrucomicrobiaceae</taxon>
        <taxon>Haloferula</taxon>
    </lineage>
</organism>
<feature type="domain" description="D-isomer specific 2-hydroxyacid dehydrogenase NAD-binding" evidence="6">
    <location>
        <begin position="111"/>
        <end position="299"/>
    </location>
</feature>
<dbReference type="PROSITE" id="PS00065">
    <property type="entry name" value="D_2_HYDROXYACID_DH_1"/>
    <property type="match status" value="1"/>
</dbReference>
<accession>A0ABW2L3T1</accession>
<dbReference type="Proteomes" id="UP001596472">
    <property type="component" value="Unassembled WGS sequence"/>
</dbReference>
<evidence type="ECO:0000256" key="4">
    <source>
        <dbReference type="RuleBase" id="RU003719"/>
    </source>
</evidence>
<comment type="caution">
    <text evidence="7">The sequence shown here is derived from an EMBL/GenBank/DDBJ whole genome shotgun (WGS) entry which is preliminary data.</text>
</comment>
<evidence type="ECO:0000259" key="5">
    <source>
        <dbReference type="Pfam" id="PF00389"/>
    </source>
</evidence>
<dbReference type="PROSITE" id="PS00671">
    <property type="entry name" value="D_2_HYDROXYACID_DH_3"/>
    <property type="match status" value="1"/>
</dbReference>
<dbReference type="SUPFAM" id="SSF51735">
    <property type="entry name" value="NAD(P)-binding Rossmann-fold domains"/>
    <property type="match status" value="1"/>
</dbReference>
<dbReference type="InterPro" id="IPR006140">
    <property type="entry name" value="D-isomer_DH_NAD-bd"/>
</dbReference>
<dbReference type="Gene3D" id="3.40.50.720">
    <property type="entry name" value="NAD(P)-binding Rossmann-like Domain"/>
    <property type="match status" value="2"/>
</dbReference>
<gene>
    <name evidence="7" type="ORF">ACFQY0_03525</name>
</gene>
<reference evidence="8" key="1">
    <citation type="journal article" date="2019" name="Int. J. Syst. Evol. Microbiol.">
        <title>The Global Catalogue of Microorganisms (GCM) 10K type strain sequencing project: providing services to taxonomists for standard genome sequencing and annotation.</title>
        <authorList>
            <consortium name="The Broad Institute Genomics Platform"/>
            <consortium name="The Broad Institute Genome Sequencing Center for Infectious Disease"/>
            <person name="Wu L."/>
            <person name="Ma J."/>
        </authorList>
    </citation>
    <scope>NUCLEOTIDE SEQUENCE [LARGE SCALE GENOMIC DNA]</scope>
    <source>
        <strain evidence="8">CGMCC 4.1467</strain>
    </source>
</reference>